<proteinExistence type="predicted"/>
<comment type="caution">
    <text evidence="1">The sequence shown here is derived from an EMBL/GenBank/DDBJ whole genome shotgun (WGS) entry which is preliminary data.</text>
</comment>
<dbReference type="AlphaFoldDB" id="A0AAU9X7A4"/>
<gene>
    <name evidence="1" type="ORF">PMEA_00018503</name>
</gene>
<sequence>MTEMFGSKDDFSCPKFSTAESYIGILSTYRGRMHHSKLVRKGPDSTEKTRQIKDRFTKIDTRPSFVF</sequence>
<evidence type="ECO:0000313" key="2">
    <source>
        <dbReference type="Proteomes" id="UP001159428"/>
    </source>
</evidence>
<name>A0AAU9X7A4_9CNID</name>
<dbReference type="EMBL" id="CALNXJ010000032">
    <property type="protein sequence ID" value="CAH3138583.1"/>
    <property type="molecule type" value="Genomic_DNA"/>
</dbReference>
<keyword evidence="2" id="KW-1185">Reference proteome</keyword>
<dbReference type="Proteomes" id="UP001159428">
    <property type="component" value="Unassembled WGS sequence"/>
</dbReference>
<protein>
    <submittedName>
        <fullName evidence="1">Uncharacterized protein</fullName>
    </submittedName>
</protein>
<organism evidence="1 2">
    <name type="scientific">Pocillopora meandrina</name>
    <dbReference type="NCBI Taxonomy" id="46732"/>
    <lineage>
        <taxon>Eukaryota</taxon>
        <taxon>Metazoa</taxon>
        <taxon>Cnidaria</taxon>
        <taxon>Anthozoa</taxon>
        <taxon>Hexacorallia</taxon>
        <taxon>Scleractinia</taxon>
        <taxon>Astrocoeniina</taxon>
        <taxon>Pocilloporidae</taxon>
        <taxon>Pocillopora</taxon>
    </lineage>
</organism>
<accession>A0AAU9X7A4</accession>
<reference evidence="1 2" key="1">
    <citation type="submission" date="2022-05" db="EMBL/GenBank/DDBJ databases">
        <authorList>
            <consortium name="Genoscope - CEA"/>
            <person name="William W."/>
        </authorList>
    </citation>
    <scope>NUCLEOTIDE SEQUENCE [LARGE SCALE GENOMIC DNA]</scope>
</reference>
<evidence type="ECO:0000313" key="1">
    <source>
        <dbReference type="EMBL" id="CAH3138583.1"/>
    </source>
</evidence>